<evidence type="ECO:0000313" key="1">
    <source>
        <dbReference type="EMBL" id="MCW3485635.1"/>
    </source>
</evidence>
<keyword evidence="2" id="KW-1185">Reference proteome</keyword>
<dbReference type="Pfam" id="PF13585">
    <property type="entry name" value="CHU_C"/>
    <property type="match status" value="1"/>
</dbReference>
<dbReference type="InterPro" id="IPR025667">
    <property type="entry name" value="SprB_repeat"/>
</dbReference>
<evidence type="ECO:0000313" key="2">
    <source>
        <dbReference type="Proteomes" id="UP001207742"/>
    </source>
</evidence>
<dbReference type="Proteomes" id="UP001207742">
    <property type="component" value="Unassembled WGS sequence"/>
</dbReference>
<dbReference type="Pfam" id="PF13573">
    <property type="entry name" value="SprB"/>
    <property type="match status" value="2"/>
</dbReference>
<dbReference type="Gene3D" id="2.60.120.260">
    <property type="entry name" value="Galactose-binding domain-like"/>
    <property type="match status" value="1"/>
</dbReference>
<dbReference type="RefSeq" id="WP_264732261.1">
    <property type="nucleotide sequence ID" value="NZ_JAPDNR010000001.1"/>
</dbReference>
<dbReference type="EMBL" id="JAPDNS010000002">
    <property type="protein sequence ID" value="MCW3485635.1"/>
    <property type="molecule type" value="Genomic_DNA"/>
</dbReference>
<name>A0ABT3IPC0_9BACT</name>
<reference evidence="1 2" key="1">
    <citation type="submission" date="2022-10" db="EMBL/GenBank/DDBJ databases">
        <title>Chitinophaga nivalis PC15 sp. nov., isolated from Pyeongchang county, South Korea.</title>
        <authorList>
            <person name="Trinh H.N."/>
        </authorList>
    </citation>
    <scope>NUCLEOTIDE SEQUENCE [LARGE SCALE GENOMIC DNA]</scope>
    <source>
        <strain evidence="1 2">PC14</strain>
    </source>
</reference>
<dbReference type="Gene3D" id="2.60.40.740">
    <property type="match status" value="1"/>
</dbReference>
<comment type="caution">
    <text evidence="1">The sequence shown here is derived from an EMBL/GenBank/DDBJ whole genome shotgun (WGS) entry which is preliminary data.</text>
</comment>
<dbReference type="InterPro" id="IPR026341">
    <property type="entry name" value="T9SS_type_B"/>
</dbReference>
<sequence>MKKIQWMLIGIGCWRHCLLCERISFYLRGVFVLVMVSSNVLFAQDIPVQNPSLEGVPGQGKVPPPWRAKNTPDIQPGVLQITQPPSDGTTYIGLHSGPTWPEAIAQEAALVKGKMYTISFDLAYAPSYAFKACYGNLALYGGNRATDTIQRFWTSGIFYHTEWKRYTAVFKAAADYDYISFWADAAAPCDQSIYGSALLMDNLSATIREMPQVTLTATSTCKGESKGAVTATVKGVAVACTYLWSPGGQTTPSISGLAAGTYTLTVTHPNGTTATATATVKPMEVKSEVTTIPSPCYGDNENQILLTTTGGTPPYRYYFDGSTHSTYTPAFKKLHPGYYDVLVKDEAECKEQLNDIKVTEPALLRIASAKTHDISCSDTRDGSIALQVSGGTRPYAYQLEGTNWQSDSVWAQLEQGKYYYRVKDKNNCEVSGSSEIIRNERVCAVYIPNAFSPNGDGLNDVFRAKINDDIRDYKMMVYSRWGRPVFQSQDPAAGWDGRDLPTGTYMWVVTYIDSKQQARRQQGTILLIR</sequence>
<gene>
    <name evidence="1" type="ORF">OL497_17135</name>
</gene>
<protein>
    <submittedName>
        <fullName evidence="1">Gliding motility-associated C-terminal domain-containing protein</fullName>
    </submittedName>
</protein>
<dbReference type="InterPro" id="IPR008979">
    <property type="entry name" value="Galactose-bd-like_sf"/>
</dbReference>
<organism evidence="1 2">
    <name type="scientific">Chitinophaga nivalis</name>
    <dbReference type="NCBI Taxonomy" id="2991709"/>
    <lineage>
        <taxon>Bacteria</taxon>
        <taxon>Pseudomonadati</taxon>
        <taxon>Bacteroidota</taxon>
        <taxon>Chitinophagia</taxon>
        <taxon>Chitinophagales</taxon>
        <taxon>Chitinophagaceae</taxon>
        <taxon>Chitinophaga</taxon>
    </lineage>
</organism>
<dbReference type="SUPFAM" id="SSF49785">
    <property type="entry name" value="Galactose-binding domain-like"/>
    <property type="match status" value="1"/>
</dbReference>
<proteinExistence type="predicted"/>
<dbReference type="NCBIfam" id="TIGR04131">
    <property type="entry name" value="Bac_Flav_CTERM"/>
    <property type="match status" value="1"/>
</dbReference>
<accession>A0ABT3IPC0</accession>